<sequence length="87" mass="9654">MSAHAYIQWADVPQALISSSQQHVDGITQAKVVAFDGCPFAGEIEVLEAKPFGSAIQIEFAFPRNHGLRNSLIDWFMHHSIPFTVVM</sequence>
<dbReference type="AlphaFoldDB" id="A0A7X1N7S0"/>
<organism evidence="1 2">
    <name type="scientific">Paraburkholderia franconis</name>
    <dbReference type="NCBI Taxonomy" id="2654983"/>
    <lineage>
        <taxon>Bacteria</taxon>
        <taxon>Pseudomonadati</taxon>
        <taxon>Pseudomonadota</taxon>
        <taxon>Betaproteobacteria</taxon>
        <taxon>Burkholderiales</taxon>
        <taxon>Burkholderiaceae</taxon>
        <taxon>Paraburkholderia</taxon>
    </lineage>
</organism>
<evidence type="ECO:0000313" key="2">
    <source>
        <dbReference type="Proteomes" id="UP000484381"/>
    </source>
</evidence>
<gene>
    <name evidence="1" type="ORF">GCT13_08270</name>
</gene>
<keyword evidence="2" id="KW-1185">Reference proteome</keyword>
<protein>
    <submittedName>
        <fullName evidence="1">Phage portal protein</fullName>
    </submittedName>
</protein>
<reference evidence="1 2" key="1">
    <citation type="submission" date="2019-10" db="EMBL/GenBank/DDBJ databases">
        <title>Paraburkholderia sp. isolated from nodules of Mimosa pudica from Brazilian Atlantic Forest soils.</title>
        <authorList>
            <person name="Paulitsch F."/>
            <person name="Hungria M."/>
            <person name="Dall'Agnol R."/>
        </authorList>
    </citation>
    <scope>NUCLEOTIDE SEQUENCE [LARGE SCALE GENOMIC DNA]</scope>
    <source>
        <strain evidence="1 2">CNPSo 3157</strain>
    </source>
</reference>
<dbReference type="EMBL" id="WHNP01000006">
    <property type="protein sequence ID" value="MPW16925.1"/>
    <property type="molecule type" value="Genomic_DNA"/>
</dbReference>
<evidence type="ECO:0000313" key="1">
    <source>
        <dbReference type="EMBL" id="MPW16925.1"/>
    </source>
</evidence>
<proteinExistence type="predicted"/>
<accession>A0A7X1N7S0</accession>
<dbReference type="Proteomes" id="UP000484381">
    <property type="component" value="Unassembled WGS sequence"/>
</dbReference>
<comment type="caution">
    <text evidence="1">The sequence shown here is derived from an EMBL/GenBank/DDBJ whole genome shotgun (WGS) entry which is preliminary data.</text>
</comment>
<dbReference type="RefSeq" id="WP_152756816.1">
    <property type="nucleotide sequence ID" value="NZ_WHNP01000006.1"/>
</dbReference>
<name>A0A7X1N7S0_9BURK</name>